<dbReference type="Pfam" id="PF13649">
    <property type="entry name" value="Methyltransf_25"/>
    <property type="match status" value="1"/>
</dbReference>
<dbReference type="EMBL" id="UOEU01000084">
    <property type="protein sequence ID" value="VAW30777.1"/>
    <property type="molecule type" value="Genomic_DNA"/>
</dbReference>
<dbReference type="InterPro" id="IPR029063">
    <property type="entry name" value="SAM-dependent_MTases_sf"/>
</dbReference>
<dbReference type="InterPro" id="IPR041698">
    <property type="entry name" value="Methyltransf_25"/>
</dbReference>
<dbReference type="SUPFAM" id="SSF53335">
    <property type="entry name" value="S-adenosyl-L-methionine-dependent methyltransferases"/>
    <property type="match status" value="1"/>
</dbReference>
<feature type="domain" description="Methyltransferase" evidence="3">
    <location>
        <begin position="41"/>
        <end position="133"/>
    </location>
</feature>
<dbReference type="PANTHER" id="PTHR43861">
    <property type="entry name" value="TRANS-ACONITATE 2-METHYLTRANSFERASE-RELATED"/>
    <property type="match status" value="1"/>
</dbReference>
<proteinExistence type="predicted"/>
<dbReference type="Gene3D" id="2.20.25.110">
    <property type="entry name" value="S-adenosyl-L-methionine-dependent methyltransferases"/>
    <property type="match status" value="1"/>
</dbReference>
<evidence type="ECO:0000313" key="4">
    <source>
        <dbReference type="EMBL" id="VAW30777.1"/>
    </source>
</evidence>
<gene>
    <name evidence="4" type="ORF">MNBD_CHLOROFLEXI01-2617</name>
</gene>
<organism evidence="4">
    <name type="scientific">hydrothermal vent metagenome</name>
    <dbReference type="NCBI Taxonomy" id="652676"/>
    <lineage>
        <taxon>unclassified sequences</taxon>
        <taxon>metagenomes</taxon>
        <taxon>ecological metagenomes</taxon>
    </lineage>
</organism>
<keyword evidence="1" id="KW-0489">Methyltransferase</keyword>
<protein>
    <recommendedName>
        <fullName evidence="3">Methyltransferase domain-containing protein</fullName>
    </recommendedName>
</protein>
<dbReference type="GO" id="GO:0008168">
    <property type="term" value="F:methyltransferase activity"/>
    <property type="evidence" value="ECO:0007669"/>
    <property type="project" value="UniProtKB-KW"/>
</dbReference>
<keyword evidence="2" id="KW-0808">Transferase</keyword>
<evidence type="ECO:0000259" key="3">
    <source>
        <dbReference type="Pfam" id="PF13649"/>
    </source>
</evidence>
<dbReference type="GO" id="GO:0032259">
    <property type="term" value="P:methylation"/>
    <property type="evidence" value="ECO:0007669"/>
    <property type="project" value="UniProtKB-KW"/>
</dbReference>
<name>A0A3B0UZ45_9ZZZZ</name>
<dbReference type="Gene3D" id="3.40.50.150">
    <property type="entry name" value="Vaccinia Virus protein VP39"/>
    <property type="match status" value="1"/>
</dbReference>
<dbReference type="PANTHER" id="PTHR43861:SF1">
    <property type="entry name" value="TRANS-ACONITATE 2-METHYLTRANSFERASE"/>
    <property type="match status" value="1"/>
</dbReference>
<sequence length="246" mass="27624">MKLDEHYVDPRLVQLYDIENPRGVDTDFYIELAADLNPKLIVDLGCGTGLLTRELAIEGRQVVGVDPALAMLTFARRQPGADKVQWIEGDSATLGSRNADLVIMTGNVTQVFLEKSEWDITLRTIHSTLKAGGHLAFESRNPDNKAWEKWNRENTFQRIDSLHGPIESWLELVNVSNGKACFNSYNVFINSGEEVVVSSELRFRSQTELTDSLNNAGFAVENVYGDWDRGLVENSSRVMVFIACRK</sequence>
<evidence type="ECO:0000256" key="2">
    <source>
        <dbReference type="ARBA" id="ARBA00022679"/>
    </source>
</evidence>
<evidence type="ECO:0000256" key="1">
    <source>
        <dbReference type="ARBA" id="ARBA00022603"/>
    </source>
</evidence>
<dbReference type="AlphaFoldDB" id="A0A3B0UZ45"/>
<accession>A0A3B0UZ45</accession>
<dbReference type="CDD" id="cd02440">
    <property type="entry name" value="AdoMet_MTases"/>
    <property type="match status" value="1"/>
</dbReference>
<reference evidence="4" key="1">
    <citation type="submission" date="2018-06" db="EMBL/GenBank/DDBJ databases">
        <authorList>
            <person name="Zhirakovskaya E."/>
        </authorList>
    </citation>
    <scope>NUCLEOTIDE SEQUENCE</scope>
</reference>